<dbReference type="SUPFAM" id="SSF53474">
    <property type="entry name" value="alpha/beta-Hydrolases"/>
    <property type="match status" value="1"/>
</dbReference>
<evidence type="ECO:0000313" key="7">
    <source>
        <dbReference type="Proteomes" id="UP000006552"/>
    </source>
</evidence>
<accession>Q5P115</accession>
<feature type="region of interest" description="Disordered" evidence="3">
    <location>
        <begin position="574"/>
        <end position="595"/>
    </location>
</feature>
<dbReference type="ESTHER" id="aroae-q5p115">
    <property type="family name" value="PhaC_cen_dom"/>
</dbReference>
<dbReference type="eggNOG" id="COG3243">
    <property type="taxonomic scope" value="Bacteria"/>
</dbReference>
<evidence type="ECO:0000259" key="4">
    <source>
        <dbReference type="Pfam" id="PF07167"/>
    </source>
</evidence>
<gene>
    <name evidence="6" type="primary">phbC</name>
    <name evidence="6" type="ORF">ebA5073</name>
</gene>
<dbReference type="PANTHER" id="PTHR36837:SF5">
    <property type="entry name" value="POLY-3-HYDROXYBUTYRATE SYNTHASE"/>
    <property type="match status" value="1"/>
</dbReference>
<dbReference type="InterPro" id="IPR051321">
    <property type="entry name" value="PHA/PHB_synthase"/>
</dbReference>
<dbReference type="Gene3D" id="3.40.50.1820">
    <property type="entry name" value="alpha/beta hydrolase"/>
    <property type="match status" value="1"/>
</dbReference>
<dbReference type="AlphaFoldDB" id="Q5P115"/>
<sequence>MNMNMRNPSPATPPTIPESPSSSRNPLDIKVHAALARATSSISPMSLLLASIDWAGHLAGSPGKRLELVNLALEQNRRLVRYIRELALALPASPAHECIEPPARDRRFIADEWHHWPFNLMHQSFLLADEWWQAATRGVPGVSRHHENVVSFTARQSLDVFSPGNYLATNPLVLKRTTEQGGTNLWRGLVNALDDLERVATGHPPAGAEDFVVGRDVAVTPGKVVLKNRLIELIQYSPTTEKVHPEPVLIVPAWIMKYYILDLSPHNSLVKYLVDQGHTVFCISWKNPGAEESDLDMEDYVQSGFHAALTAVNAIVPDRKVHAAGYCLGGTLLSIANAAMARDGDERLASMTLFAAQTDFTEPGELALFIDESQVSLLEAQMAETGYLTAGQMAGAFQLLRSYDLLWSRMVGEYLMGERAPMNDLMAWNADATRMPARMHTQYLRLLFLNDDLSEGRYPVGGKPVALSDIDTPIFCVGTVTDHVAPWRSVYKLHYLTPAEITFVLTSGGHNAGIISEPGRARRHFQILERREGGNYVSPDHWLAVAPEHEGSWWPEWVAWLKARSAAPVAPPALGAPQSGYPALDDAPGQYVREK</sequence>
<evidence type="ECO:0000256" key="1">
    <source>
        <dbReference type="ARBA" id="ARBA00022679"/>
    </source>
</evidence>
<dbReference type="InterPro" id="IPR029058">
    <property type="entry name" value="AB_hydrolase_fold"/>
</dbReference>
<dbReference type="KEGG" id="eba:ebA5073"/>
<feature type="domain" description="Poly-beta-hydroxybutyrate polymerase N-terminal" evidence="4">
    <location>
        <begin position="104"/>
        <end position="273"/>
    </location>
</feature>
<dbReference type="EMBL" id="CR555306">
    <property type="protein sequence ID" value="CAI08999.1"/>
    <property type="molecule type" value="Genomic_DNA"/>
</dbReference>
<dbReference type="GO" id="GO:0042619">
    <property type="term" value="P:poly-hydroxybutyrate biosynthetic process"/>
    <property type="evidence" value="ECO:0007669"/>
    <property type="project" value="InterPro"/>
</dbReference>
<dbReference type="HOGENOM" id="CLU_017387_1_0_4"/>
<keyword evidence="1" id="KW-0808">Transferase</keyword>
<feature type="domain" description="Poly-beta-hydroxybutyrate polymerase N-terminal" evidence="5">
    <location>
        <begin position="24"/>
        <end position="64"/>
    </location>
</feature>
<feature type="region of interest" description="Disordered" evidence="3">
    <location>
        <begin position="1"/>
        <end position="24"/>
    </location>
</feature>
<dbReference type="PANTHER" id="PTHR36837">
    <property type="entry name" value="POLY(3-HYDROXYALKANOATE) POLYMERASE SUBUNIT PHAC"/>
    <property type="match status" value="1"/>
</dbReference>
<proteinExistence type="predicted"/>
<evidence type="ECO:0000256" key="3">
    <source>
        <dbReference type="SAM" id="MobiDB-lite"/>
    </source>
</evidence>
<evidence type="ECO:0000259" key="5">
    <source>
        <dbReference type="Pfam" id="PF12551"/>
    </source>
</evidence>
<dbReference type="Pfam" id="PF07167">
    <property type="entry name" value="PhaC_N"/>
    <property type="match status" value="1"/>
</dbReference>
<evidence type="ECO:0000313" key="6">
    <source>
        <dbReference type="EMBL" id="CAI08999.1"/>
    </source>
</evidence>
<dbReference type="InterPro" id="IPR022211">
    <property type="entry name" value="PHBC_N"/>
</dbReference>
<dbReference type="GO" id="GO:0016746">
    <property type="term" value="F:acyltransferase activity"/>
    <property type="evidence" value="ECO:0007669"/>
    <property type="project" value="UniProtKB-KW"/>
</dbReference>
<protein>
    <submittedName>
        <fullName evidence="6">Poly-beta-hydroxyalkanoate synthase</fullName>
    </submittedName>
</protein>
<keyword evidence="2" id="KW-0012">Acyltransferase</keyword>
<organism evidence="6 7">
    <name type="scientific">Aromatoleum aromaticum (strain DSM 19018 / LMG 30748 / EbN1)</name>
    <name type="common">Azoarcus sp. (strain EbN1)</name>
    <dbReference type="NCBI Taxonomy" id="76114"/>
    <lineage>
        <taxon>Bacteria</taxon>
        <taxon>Pseudomonadati</taxon>
        <taxon>Pseudomonadota</taxon>
        <taxon>Betaproteobacteria</taxon>
        <taxon>Rhodocyclales</taxon>
        <taxon>Rhodocyclaceae</taxon>
        <taxon>Aromatoleum</taxon>
    </lineage>
</organism>
<dbReference type="Proteomes" id="UP000006552">
    <property type="component" value="Chromosome"/>
</dbReference>
<dbReference type="Pfam" id="PF12551">
    <property type="entry name" value="PHBC_N"/>
    <property type="match status" value="1"/>
</dbReference>
<name>Q5P115_AROAE</name>
<keyword evidence="7" id="KW-1185">Reference proteome</keyword>
<evidence type="ECO:0000256" key="2">
    <source>
        <dbReference type="ARBA" id="ARBA00023315"/>
    </source>
</evidence>
<dbReference type="STRING" id="76114.ebA5073"/>
<dbReference type="InterPro" id="IPR010941">
    <property type="entry name" value="PhaC_N"/>
</dbReference>
<reference evidence="6 7" key="1">
    <citation type="journal article" date="2005" name="Arch. Microbiol.">
        <title>The genome sequence of an anaerobic aromatic-degrading denitrifying bacterium, strain EbN1.</title>
        <authorList>
            <person name="Rabus R."/>
            <person name="Kube M."/>
            <person name="Heider J."/>
            <person name="Beck A."/>
            <person name="Heitmann K."/>
            <person name="Widdel F."/>
            <person name="Reinhardt R."/>
        </authorList>
    </citation>
    <scope>NUCLEOTIDE SEQUENCE [LARGE SCALE GENOMIC DNA]</scope>
    <source>
        <strain evidence="6 7">EbN1</strain>
    </source>
</reference>